<keyword evidence="2" id="KW-1003">Cell membrane</keyword>
<feature type="transmembrane region" description="Helical" evidence="7">
    <location>
        <begin position="289"/>
        <end position="309"/>
    </location>
</feature>
<evidence type="ECO:0000259" key="8">
    <source>
        <dbReference type="PROSITE" id="PS50850"/>
    </source>
</evidence>
<comment type="subcellular location">
    <subcellularLocation>
        <location evidence="1">Cell membrane</location>
        <topology evidence="1">Multi-pass membrane protein</topology>
    </subcellularLocation>
</comment>
<dbReference type="PROSITE" id="PS50850">
    <property type="entry name" value="MFS"/>
    <property type="match status" value="1"/>
</dbReference>
<feature type="transmembrane region" description="Helical" evidence="7">
    <location>
        <begin position="30"/>
        <end position="54"/>
    </location>
</feature>
<dbReference type="SUPFAM" id="SSF103473">
    <property type="entry name" value="MFS general substrate transporter"/>
    <property type="match status" value="1"/>
</dbReference>
<organism evidence="9">
    <name type="scientific">Nonomuraea gerenzanensis</name>
    <dbReference type="NCBI Taxonomy" id="93944"/>
    <lineage>
        <taxon>Bacteria</taxon>
        <taxon>Bacillati</taxon>
        <taxon>Actinomycetota</taxon>
        <taxon>Actinomycetes</taxon>
        <taxon>Streptosporangiales</taxon>
        <taxon>Streptosporangiaceae</taxon>
        <taxon>Nonomuraea</taxon>
    </lineage>
</organism>
<feature type="transmembrane region" description="Helical" evidence="7">
    <location>
        <begin position="321"/>
        <end position="339"/>
    </location>
</feature>
<feature type="transmembrane region" description="Helical" evidence="7">
    <location>
        <begin position="154"/>
        <end position="174"/>
    </location>
</feature>
<evidence type="ECO:0000313" key="9">
    <source>
        <dbReference type="EMBL" id="SBO98542.1"/>
    </source>
</evidence>
<dbReference type="GO" id="GO:0022857">
    <property type="term" value="F:transmembrane transporter activity"/>
    <property type="evidence" value="ECO:0007669"/>
    <property type="project" value="InterPro"/>
</dbReference>
<evidence type="ECO:0000256" key="7">
    <source>
        <dbReference type="SAM" id="Phobius"/>
    </source>
</evidence>
<keyword evidence="4 7" id="KW-1133">Transmembrane helix</keyword>
<dbReference type="Pfam" id="PF07690">
    <property type="entry name" value="MFS_1"/>
    <property type="match status" value="1"/>
</dbReference>
<keyword evidence="3 7" id="KW-0812">Transmembrane</keyword>
<dbReference type="GO" id="GO:0005886">
    <property type="term" value="C:plasma membrane"/>
    <property type="evidence" value="ECO:0007669"/>
    <property type="project" value="UniProtKB-SubCell"/>
</dbReference>
<dbReference type="AlphaFoldDB" id="A0A1M4EID4"/>
<name>A0A1M4EID4_9ACTN</name>
<dbReference type="PANTHER" id="PTHR23513">
    <property type="entry name" value="INTEGRAL MEMBRANE EFFLUX PROTEIN-RELATED"/>
    <property type="match status" value="1"/>
</dbReference>
<dbReference type="InterPro" id="IPR036259">
    <property type="entry name" value="MFS_trans_sf"/>
</dbReference>
<feature type="transmembrane region" description="Helical" evidence="7">
    <location>
        <begin position="131"/>
        <end position="148"/>
    </location>
</feature>
<protein>
    <submittedName>
        <fullName evidence="9">Integral membrane protein</fullName>
    </submittedName>
</protein>
<feature type="transmembrane region" description="Helical" evidence="7">
    <location>
        <begin position="90"/>
        <end position="111"/>
    </location>
</feature>
<dbReference type="InterPro" id="IPR020846">
    <property type="entry name" value="MFS_dom"/>
</dbReference>
<feature type="transmembrane region" description="Helical" evidence="7">
    <location>
        <begin position="406"/>
        <end position="428"/>
    </location>
</feature>
<dbReference type="PANTHER" id="PTHR23513:SF11">
    <property type="entry name" value="STAPHYLOFERRIN A TRANSPORTER"/>
    <property type="match status" value="1"/>
</dbReference>
<evidence type="ECO:0000256" key="3">
    <source>
        <dbReference type="ARBA" id="ARBA00022692"/>
    </source>
</evidence>
<feature type="region of interest" description="Disordered" evidence="6">
    <location>
        <begin position="184"/>
        <end position="227"/>
    </location>
</feature>
<evidence type="ECO:0000256" key="1">
    <source>
        <dbReference type="ARBA" id="ARBA00004651"/>
    </source>
</evidence>
<reference evidence="9" key="1">
    <citation type="submission" date="2016-04" db="EMBL/GenBank/DDBJ databases">
        <authorList>
            <person name="Evans L.H."/>
            <person name="Alamgir A."/>
            <person name="Owens N."/>
            <person name="Weber N.D."/>
            <person name="Virtaneva K."/>
            <person name="Barbian K."/>
            <person name="Babar A."/>
            <person name="Rosenke K."/>
        </authorList>
    </citation>
    <scope>NUCLEOTIDE SEQUENCE</scope>
    <source>
        <strain evidence="9">Nono1</strain>
    </source>
</reference>
<keyword evidence="5 7" id="KW-0472">Membrane</keyword>
<dbReference type="InterPro" id="IPR011701">
    <property type="entry name" value="MFS"/>
</dbReference>
<evidence type="ECO:0000256" key="2">
    <source>
        <dbReference type="ARBA" id="ARBA00022475"/>
    </source>
</evidence>
<accession>A0A1M4EID4</accession>
<dbReference type="Gene3D" id="1.20.1250.20">
    <property type="entry name" value="MFS general substrate transporter like domains"/>
    <property type="match status" value="1"/>
</dbReference>
<proteinExistence type="predicted"/>
<dbReference type="EMBL" id="LT559118">
    <property type="protein sequence ID" value="SBO98542.1"/>
    <property type="molecule type" value="Genomic_DNA"/>
</dbReference>
<sequence>MMGAVLARTGDEMSGPALLVTGLAVTGSPLLASSVLAGLTVSAALGGPLLGVLLDRARRPGRVLGWCLGGYAGGLLAVVGGMAGQVPGGVLVAVAVVTGVLGPALTGGWTAQLPLVAGVGRLGRATAFDSMSYNVAGLAGPALVGVISSVGGAVVAALVSVGMLVGALPAAVGLPLRGSRLGVGEGSGGDGGGRDDAPSDDGGGDGGGDDGWPGDGGVGGTRARDGRVRDGGMGGWRVVWEEVRAGFRVIVSNGVLLRATVASMVSCCGLAVVVVSAPVLGARLSGESGYGALLLAVVAAGGLVANAALSAASGWTASRWEWVQAAGTAVLGAGVVVMACSGTYWVAVVGAAVAGAGEGPQLTALFAVRHREAPARLRGQVFTTGASLKITSFAIGSAVAGPLAAYSVSLALLAGAVLQALAVAVLVVRRRTATTA</sequence>
<feature type="compositionally biased region" description="Gly residues" evidence="6">
    <location>
        <begin position="204"/>
        <end position="220"/>
    </location>
</feature>
<evidence type="ECO:0000256" key="6">
    <source>
        <dbReference type="SAM" id="MobiDB-lite"/>
    </source>
</evidence>
<evidence type="ECO:0000256" key="5">
    <source>
        <dbReference type="ARBA" id="ARBA00023136"/>
    </source>
</evidence>
<gene>
    <name evidence="9" type="ORF">BN4615_P8058</name>
</gene>
<feature type="transmembrane region" description="Helical" evidence="7">
    <location>
        <begin position="63"/>
        <end position="84"/>
    </location>
</feature>
<feature type="transmembrane region" description="Helical" evidence="7">
    <location>
        <begin position="255"/>
        <end position="277"/>
    </location>
</feature>
<evidence type="ECO:0000256" key="4">
    <source>
        <dbReference type="ARBA" id="ARBA00022989"/>
    </source>
</evidence>
<feature type="domain" description="Major facilitator superfamily (MFS) profile" evidence="8">
    <location>
        <begin position="255"/>
        <end position="436"/>
    </location>
</feature>